<evidence type="ECO:0000259" key="3">
    <source>
        <dbReference type="PROSITE" id="PS50075"/>
    </source>
</evidence>
<dbReference type="Gene3D" id="3.30.300.30">
    <property type="match status" value="1"/>
</dbReference>
<feature type="domain" description="Carrier" evidence="3">
    <location>
        <begin position="576"/>
        <end position="654"/>
    </location>
</feature>
<dbReference type="InterPro" id="IPR036736">
    <property type="entry name" value="ACP-like_sf"/>
</dbReference>
<reference evidence="4 5" key="1">
    <citation type="submission" date="2024-08" db="EMBL/GenBank/DDBJ databases">
        <authorList>
            <person name="Cucini C."/>
            <person name="Frati F."/>
        </authorList>
    </citation>
    <scope>NUCLEOTIDE SEQUENCE [LARGE SCALE GENOMIC DNA]</scope>
</reference>
<evidence type="ECO:0000313" key="4">
    <source>
        <dbReference type="EMBL" id="CAL8104232.1"/>
    </source>
</evidence>
<dbReference type="InterPro" id="IPR042099">
    <property type="entry name" value="ANL_N_sf"/>
</dbReference>
<gene>
    <name evidence="4" type="ORF">ODALV1_LOCUS11692</name>
</gene>
<evidence type="ECO:0000256" key="2">
    <source>
        <dbReference type="ARBA" id="ARBA00022553"/>
    </source>
</evidence>
<dbReference type="InterPro" id="IPR020845">
    <property type="entry name" value="AMP-binding_CS"/>
</dbReference>
<dbReference type="Pfam" id="PF00550">
    <property type="entry name" value="PP-binding"/>
    <property type="match status" value="1"/>
</dbReference>
<keyword evidence="2" id="KW-0597">Phosphoprotein</keyword>
<proteinExistence type="predicted"/>
<dbReference type="Gene3D" id="1.10.1200.10">
    <property type="entry name" value="ACP-like"/>
    <property type="match status" value="1"/>
</dbReference>
<dbReference type="PANTHER" id="PTHR44845:SF6">
    <property type="entry name" value="BETA-ALANINE-ACTIVATING ENZYME"/>
    <property type="match status" value="1"/>
</dbReference>
<dbReference type="SUPFAM" id="SSF47336">
    <property type="entry name" value="ACP-like"/>
    <property type="match status" value="1"/>
</dbReference>
<sequence length="880" mass="98627">MELEHNIQGKSVLQGLSKVFPNTTSVTQYFRLGFTNGQIQPSNLALVDGEKHHTFQQLDDISTKISHAILEVIRNTPNHNPDGDRVIGMCIQPSDRLITILFGILKAGAAYLPFDISFPEERISKIVNDCRPLLVICDGKSNVLGKFESVKNLTKVLSTDELYKNISPFPKNGGNKRNGGGLGGEETAVVLYTSGSSGEPKGVRLSHKAVLNRLQWQWDQFPFIPTEKCVFKTALTFVDSVAEIFGPLLQGFRLIVFDKTVTSQPPLFMEKLHAYDISRVVVVPSLLKAIFQTLGIVGKSEGRKLLSSVRLWICSGEALSYDLLNDFFEIFPENFTLCNFYGSTEVMGDVTFVSYSSIQDVERKVIEKKVPIGFPLVNTAIYILNENLQLVKQGETGEVFIAGSNLAKGYVGISDSDKFLNNSFTIASGYSKIYRTGDFGSIAVLPNGESALMYEGRIDSQIKVRGQRVDLSEIELVISSLESVSKVKVLCHHPGASDQAVVAYIVPNSQQVSADLLKQEINKHLREYERPVIRLLEEIPLLVNGKTDRQCLLKMFAAEQENREEFDDWNSLKIPEDKLPIAKCLFKVISDVTGTAIQTIVENADDSFFNIGGTSLNTVVVIVKLREMGYYISIPDFTSAQTVRDILMRISPVENNEHNSQNEGNKRNEEYSVELLTENDKEEVVHIISYSFSRKGDLEAYVNVTYRDFANLIKSIWKELLEKQFSFIVRRASNGKPVAVSLNFDVYDEPNEADCTDEIKYVMDFLESVESKQRDRLPKGKGKLLHSFMMGTSQDVVDSERVSLIVLMEEQNLLIAKKNKFEGILTTNTNPLTMQIGRDLHGYEILAECQINEYVAPDGTKPFQFAADSCKIICCWKKLL</sequence>
<accession>A0ABP1QI58</accession>
<evidence type="ECO:0000313" key="5">
    <source>
        <dbReference type="Proteomes" id="UP001642540"/>
    </source>
</evidence>
<protein>
    <recommendedName>
        <fullName evidence="3">Carrier domain-containing protein</fullName>
    </recommendedName>
</protein>
<dbReference type="PROSITE" id="PS50075">
    <property type="entry name" value="CARRIER"/>
    <property type="match status" value="1"/>
</dbReference>
<organism evidence="4 5">
    <name type="scientific">Orchesella dallaii</name>
    <dbReference type="NCBI Taxonomy" id="48710"/>
    <lineage>
        <taxon>Eukaryota</taxon>
        <taxon>Metazoa</taxon>
        <taxon>Ecdysozoa</taxon>
        <taxon>Arthropoda</taxon>
        <taxon>Hexapoda</taxon>
        <taxon>Collembola</taxon>
        <taxon>Entomobryomorpha</taxon>
        <taxon>Entomobryoidea</taxon>
        <taxon>Orchesellidae</taxon>
        <taxon>Orchesellinae</taxon>
        <taxon>Orchesella</taxon>
    </lineage>
</organism>
<dbReference type="InterPro" id="IPR000873">
    <property type="entry name" value="AMP-dep_synth/lig_dom"/>
</dbReference>
<dbReference type="EMBL" id="CAXLJM020000035">
    <property type="protein sequence ID" value="CAL8104232.1"/>
    <property type="molecule type" value="Genomic_DNA"/>
</dbReference>
<dbReference type="Gene3D" id="3.40.50.12780">
    <property type="entry name" value="N-terminal domain of ligase-like"/>
    <property type="match status" value="1"/>
</dbReference>
<dbReference type="Gene3D" id="3.40.630.30">
    <property type="match status" value="1"/>
</dbReference>
<comment type="caution">
    <text evidence="4">The sequence shown here is derived from an EMBL/GenBank/DDBJ whole genome shotgun (WGS) entry which is preliminary data.</text>
</comment>
<dbReference type="SUPFAM" id="SSF56801">
    <property type="entry name" value="Acetyl-CoA synthetase-like"/>
    <property type="match status" value="1"/>
</dbReference>
<keyword evidence="5" id="KW-1185">Reference proteome</keyword>
<dbReference type="PANTHER" id="PTHR44845">
    <property type="entry name" value="CARRIER DOMAIN-CONTAINING PROTEIN"/>
    <property type="match status" value="1"/>
</dbReference>
<evidence type="ECO:0000256" key="1">
    <source>
        <dbReference type="ARBA" id="ARBA00022450"/>
    </source>
</evidence>
<dbReference type="CDD" id="cd05930">
    <property type="entry name" value="A_NRPS"/>
    <property type="match status" value="1"/>
</dbReference>
<keyword evidence="1" id="KW-0596">Phosphopantetheine</keyword>
<dbReference type="InterPro" id="IPR045851">
    <property type="entry name" value="AMP-bd_C_sf"/>
</dbReference>
<dbReference type="Pfam" id="PF00501">
    <property type="entry name" value="AMP-binding"/>
    <property type="match status" value="1"/>
</dbReference>
<name>A0ABP1QI58_9HEXA</name>
<dbReference type="Proteomes" id="UP001642540">
    <property type="component" value="Unassembled WGS sequence"/>
</dbReference>
<dbReference type="InterPro" id="IPR009081">
    <property type="entry name" value="PP-bd_ACP"/>
</dbReference>
<dbReference type="PROSITE" id="PS00455">
    <property type="entry name" value="AMP_BINDING"/>
    <property type="match status" value="1"/>
</dbReference>